<dbReference type="Pfam" id="PF08551">
    <property type="entry name" value="DUF1751"/>
    <property type="match status" value="1"/>
</dbReference>
<gene>
    <name evidence="7" type="ORF">BGZ96_001841</name>
</gene>
<accession>A0ABQ7JLN8</accession>
<dbReference type="PANTHER" id="PTHR13377:SF3">
    <property type="entry name" value="TRANSMEMBRANE PROTEIN 115"/>
    <property type="match status" value="1"/>
</dbReference>
<evidence type="ECO:0000256" key="6">
    <source>
        <dbReference type="SAM" id="Phobius"/>
    </source>
</evidence>
<evidence type="ECO:0000313" key="8">
    <source>
        <dbReference type="Proteomes" id="UP001194696"/>
    </source>
</evidence>
<feature type="transmembrane region" description="Helical" evidence="6">
    <location>
        <begin position="205"/>
        <end position="223"/>
    </location>
</feature>
<evidence type="ECO:0000313" key="7">
    <source>
        <dbReference type="EMBL" id="KAG0279735.1"/>
    </source>
</evidence>
<protein>
    <recommendedName>
        <fullName evidence="9">DUF1751-domain-containing protein</fullName>
    </recommendedName>
</protein>
<evidence type="ECO:0000256" key="2">
    <source>
        <dbReference type="ARBA" id="ARBA00022692"/>
    </source>
</evidence>
<dbReference type="Gene3D" id="1.20.1540.10">
    <property type="entry name" value="Rhomboid-like"/>
    <property type="match status" value="1"/>
</dbReference>
<organism evidence="7 8">
    <name type="scientific">Linnemannia gamsii</name>
    <dbReference type="NCBI Taxonomy" id="64522"/>
    <lineage>
        <taxon>Eukaryota</taxon>
        <taxon>Fungi</taxon>
        <taxon>Fungi incertae sedis</taxon>
        <taxon>Mucoromycota</taxon>
        <taxon>Mortierellomycotina</taxon>
        <taxon>Mortierellomycetes</taxon>
        <taxon>Mortierellales</taxon>
        <taxon>Mortierellaceae</taxon>
        <taxon>Linnemannia</taxon>
    </lineage>
</organism>
<keyword evidence="8" id="KW-1185">Reference proteome</keyword>
<comment type="caution">
    <text evidence="7">The sequence shown here is derived from an EMBL/GenBank/DDBJ whole genome shotgun (WGS) entry which is preliminary data.</text>
</comment>
<dbReference type="Proteomes" id="UP001194696">
    <property type="component" value="Unassembled WGS sequence"/>
</dbReference>
<keyword evidence="2 6" id="KW-0812">Transmembrane</keyword>
<proteinExistence type="predicted"/>
<dbReference type="SMART" id="SM01160">
    <property type="entry name" value="DUF1751"/>
    <property type="match status" value="1"/>
</dbReference>
<dbReference type="SUPFAM" id="SSF144091">
    <property type="entry name" value="Rhomboid-like"/>
    <property type="match status" value="1"/>
</dbReference>
<feature type="transmembrane region" description="Helical" evidence="6">
    <location>
        <begin position="143"/>
        <end position="163"/>
    </location>
</feature>
<reference evidence="7 8" key="1">
    <citation type="journal article" date="2020" name="Fungal Divers.">
        <title>Resolving the Mortierellaceae phylogeny through synthesis of multi-gene phylogenetics and phylogenomics.</title>
        <authorList>
            <person name="Vandepol N."/>
            <person name="Liber J."/>
            <person name="Desiro A."/>
            <person name="Na H."/>
            <person name="Kennedy M."/>
            <person name="Barry K."/>
            <person name="Grigoriev I.V."/>
            <person name="Miller A.N."/>
            <person name="O'Donnell K."/>
            <person name="Stajich J.E."/>
            <person name="Bonito G."/>
        </authorList>
    </citation>
    <scope>NUCLEOTIDE SEQUENCE [LARGE SCALE GENOMIC DNA]</scope>
    <source>
        <strain evidence="7 8">AD045</strain>
    </source>
</reference>
<dbReference type="EMBL" id="JAAAIM010001323">
    <property type="protein sequence ID" value="KAG0279735.1"/>
    <property type="molecule type" value="Genomic_DNA"/>
</dbReference>
<keyword evidence="3 6" id="KW-1133">Transmembrane helix</keyword>
<evidence type="ECO:0008006" key="9">
    <source>
        <dbReference type="Google" id="ProtNLM"/>
    </source>
</evidence>
<keyword evidence="4 6" id="KW-0472">Membrane</keyword>
<comment type="subcellular location">
    <subcellularLocation>
        <location evidence="1">Membrane</location>
        <topology evidence="1">Multi-pass membrane protein</topology>
    </subcellularLocation>
</comment>
<feature type="compositionally biased region" description="Low complexity" evidence="5">
    <location>
        <begin position="342"/>
        <end position="373"/>
    </location>
</feature>
<name>A0ABQ7JLN8_9FUNG</name>
<evidence type="ECO:0000256" key="4">
    <source>
        <dbReference type="ARBA" id="ARBA00023136"/>
    </source>
</evidence>
<evidence type="ECO:0000256" key="1">
    <source>
        <dbReference type="ARBA" id="ARBA00004141"/>
    </source>
</evidence>
<dbReference type="InterPro" id="IPR035952">
    <property type="entry name" value="Rhomboid-like_sf"/>
</dbReference>
<sequence length="396" mass="42781">MSQSSSWRSTFTNVPPLTKSVSTAMTVMTALGMALRLRDSMALIGHGDAPATDSPEYPSNSEDILIPLLALVPVSYGTVSILDICHSVFVFNTVTLLGCGKYLERAWGSREFFKFLAVTSVGSMLGIYFTCLFEYFVRGDEDVLYGTQAYGLTAVLAGFLVGFKQLVPEHLVTLWGAFSIRVKTLPMLFAAFMIIQSLLTRSQTQLLMAIYGLLISWVYARFFKTQDGVRGDRSETFAFASFFPEAAQPPVKVVSNLVFGILVRLQICSPMGFGTTFQNDLENPQMPGMILPMSQPASLRAEAERRRALALKALDMRLHAAAGNSASLPGLSQKTFLNPTASASNNPVSLPNSSSNVSSGETSASAAATNEGEVLFETSAMDEATESGSSSKEEKP</sequence>
<dbReference type="PANTHER" id="PTHR13377">
    <property type="entry name" value="PLACENTAL PROTEIN 6"/>
    <property type="match status" value="1"/>
</dbReference>
<dbReference type="InterPro" id="IPR013861">
    <property type="entry name" value="TMEM115/Pdh1/Rbl19"/>
</dbReference>
<evidence type="ECO:0000256" key="5">
    <source>
        <dbReference type="SAM" id="MobiDB-lite"/>
    </source>
</evidence>
<feature type="region of interest" description="Disordered" evidence="5">
    <location>
        <begin position="342"/>
        <end position="396"/>
    </location>
</feature>
<evidence type="ECO:0000256" key="3">
    <source>
        <dbReference type="ARBA" id="ARBA00022989"/>
    </source>
</evidence>
<feature type="transmembrane region" description="Helical" evidence="6">
    <location>
        <begin position="115"/>
        <end position="137"/>
    </location>
</feature>
<feature type="transmembrane region" description="Helical" evidence="6">
    <location>
        <begin position="175"/>
        <end position="199"/>
    </location>
</feature>